<dbReference type="PANTHER" id="PTHR33279:SF6">
    <property type="entry name" value="SULFUR CARRIER PROTEIN YEDF-RELATED"/>
    <property type="match status" value="1"/>
</dbReference>
<dbReference type="InterPro" id="IPR036868">
    <property type="entry name" value="TusA-like_sf"/>
</dbReference>
<accession>A0A5C5YSH4</accession>
<dbReference type="PANTHER" id="PTHR33279">
    <property type="entry name" value="SULFUR CARRIER PROTEIN YEDF-RELATED"/>
    <property type="match status" value="1"/>
</dbReference>
<evidence type="ECO:0000256" key="1">
    <source>
        <dbReference type="ARBA" id="ARBA00008984"/>
    </source>
</evidence>
<organism evidence="3 4">
    <name type="scientific">Posidoniimonas polymericola</name>
    <dbReference type="NCBI Taxonomy" id="2528002"/>
    <lineage>
        <taxon>Bacteria</taxon>
        <taxon>Pseudomonadati</taxon>
        <taxon>Planctomycetota</taxon>
        <taxon>Planctomycetia</taxon>
        <taxon>Pirellulales</taxon>
        <taxon>Lacipirellulaceae</taxon>
        <taxon>Posidoniimonas</taxon>
    </lineage>
</organism>
<dbReference type="Pfam" id="PF01206">
    <property type="entry name" value="TusA"/>
    <property type="match status" value="1"/>
</dbReference>
<evidence type="ECO:0000313" key="4">
    <source>
        <dbReference type="Proteomes" id="UP000318478"/>
    </source>
</evidence>
<dbReference type="Gene3D" id="3.30.110.40">
    <property type="entry name" value="TusA-like domain"/>
    <property type="match status" value="1"/>
</dbReference>
<gene>
    <name evidence="3" type="ORF">Pla123a_15390</name>
</gene>
<dbReference type="InterPro" id="IPR001455">
    <property type="entry name" value="TusA-like"/>
</dbReference>
<comment type="caution">
    <text evidence="3">The sequence shown here is derived from an EMBL/GenBank/DDBJ whole genome shotgun (WGS) entry which is preliminary data.</text>
</comment>
<evidence type="ECO:0000259" key="2">
    <source>
        <dbReference type="PROSITE" id="PS01148"/>
    </source>
</evidence>
<dbReference type="PROSITE" id="PS01148">
    <property type="entry name" value="UPF0033"/>
    <property type="match status" value="1"/>
</dbReference>
<feature type="domain" description="UPF0033" evidence="2">
    <location>
        <begin position="6"/>
        <end position="30"/>
    </location>
</feature>
<comment type="similarity">
    <text evidence="1">Belongs to the sulfur carrier protein TusA family.</text>
</comment>
<reference evidence="3 4" key="1">
    <citation type="submission" date="2019-02" db="EMBL/GenBank/DDBJ databases">
        <title>Deep-cultivation of Planctomycetes and their phenomic and genomic characterization uncovers novel biology.</title>
        <authorList>
            <person name="Wiegand S."/>
            <person name="Jogler M."/>
            <person name="Boedeker C."/>
            <person name="Pinto D."/>
            <person name="Vollmers J."/>
            <person name="Rivas-Marin E."/>
            <person name="Kohn T."/>
            <person name="Peeters S.H."/>
            <person name="Heuer A."/>
            <person name="Rast P."/>
            <person name="Oberbeckmann S."/>
            <person name="Bunk B."/>
            <person name="Jeske O."/>
            <person name="Meyerdierks A."/>
            <person name="Storesund J.E."/>
            <person name="Kallscheuer N."/>
            <person name="Luecker S."/>
            <person name="Lage O.M."/>
            <person name="Pohl T."/>
            <person name="Merkel B.J."/>
            <person name="Hornburger P."/>
            <person name="Mueller R.-W."/>
            <person name="Bruemmer F."/>
            <person name="Labrenz M."/>
            <person name="Spormann A.M."/>
            <person name="Op Den Camp H."/>
            <person name="Overmann J."/>
            <person name="Amann R."/>
            <person name="Jetten M.S.M."/>
            <person name="Mascher T."/>
            <person name="Medema M.H."/>
            <person name="Devos D.P."/>
            <person name="Kaster A.-K."/>
            <person name="Ovreas L."/>
            <person name="Rohde M."/>
            <person name="Galperin M.Y."/>
            <person name="Jogler C."/>
        </authorList>
    </citation>
    <scope>NUCLEOTIDE SEQUENCE [LARGE SCALE GENOMIC DNA]</scope>
    <source>
        <strain evidence="3 4">Pla123a</strain>
    </source>
</reference>
<dbReference type="OrthoDB" id="288079at2"/>
<proteinExistence type="inferred from homology"/>
<keyword evidence="4" id="KW-1185">Reference proteome</keyword>
<dbReference type="EMBL" id="SJPO01000003">
    <property type="protein sequence ID" value="TWT77743.1"/>
    <property type="molecule type" value="Genomic_DNA"/>
</dbReference>
<protein>
    <submittedName>
        <fullName evidence="3">Sulfur transfer protein SirA</fullName>
    </submittedName>
</protein>
<dbReference type="AlphaFoldDB" id="A0A5C5YSH4"/>
<dbReference type="RefSeq" id="WP_146585525.1">
    <property type="nucleotide sequence ID" value="NZ_SJPO01000003.1"/>
</dbReference>
<name>A0A5C5YSH4_9BACT</name>
<dbReference type="SUPFAM" id="SSF64307">
    <property type="entry name" value="SirA-like"/>
    <property type="match status" value="1"/>
</dbReference>
<evidence type="ECO:0000313" key="3">
    <source>
        <dbReference type="EMBL" id="TWT77743.1"/>
    </source>
</evidence>
<sequence>MVDLQLDCQGLNCPMPIVELTKAARGLGPGKRIEVTATDLAFRPDLEAWARRTGHTVDQFTEEEELQRAVITLV</sequence>
<dbReference type="Proteomes" id="UP000318478">
    <property type="component" value="Unassembled WGS sequence"/>
</dbReference>